<dbReference type="Proteomes" id="UP000008141">
    <property type="component" value="Unassembled WGS sequence"/>
</dbReference>
<dbReference type="OrthoDB" id="507927at2759"/>
<keyword evidence="2" id="KW-1185">Reference proteome</keyword>
<proteinExistence type="predicted"/>
<dbReference type="EMBL" id="GL433847">
    <property type="protein sequence ID" value="EFN54709.1"/>
    <property type="molecule type" value="Genomic_DNA"/>
</dbReference>
<gene>
    <name evidence="1" type="ORF">CHLNCDRAFT_135374</name>
</gene>
<evidence type="ECO:0000313" key="1">
    <source>
        <dbReference type="EMBL" id="EFN54709.1"/>
    </source>
</evidence>
<dbReference type="GeneID" id="17353988"/>
<accession>E1ZI33</accession>
<organism evidence="2">
    <name type="scientific">Chlorella variabilis</name>
    <name type="common">Green alga</name>
    <dbReference type="NCBI Taxonomy" id="554065"/>
    <lineage>
        <taxon>Eukaryota</taxon>
        <taxon>Viridiplantae</taxon>
        <taxon>Chlorophyta</taxon>
        <taxon>core chlorophytes</taxon>
        <taxon>Trebouxiophyceae</taxon>
        <taxon>Chlorellales</taxon>
        <taxon>Chlorellaceae</taxon>
        <taxon>Chlorella clade</taxon>
        <taxon>Chlorella</taxon>
    </lineage>
</organism>
<dbReference type="KEGG" id="cvr:CHLNCDRAFT_135374"/>
<dbReference type="AlphaFoldDB" id="E1ZI33"/>
<dbReference type="InParanoid" id="E1ZI33"/>
<protein>
    <submittedName>
        <fullName evidence="1">Uncharacterized protein</fullName>
    </submittedName>
</protein>
<evidence type="ECO:0000313" key="2">
    <source>
        <dbReference type="Proteomes" id="UP000008141"/>
    </source>
</evidence>
<name>E1ZI33_CHLVA</name>
<sequence>MGALGDLGYDHQALLDALTDRVVPQRLAEFSLDHLSDLVENLNKLGYYNKTFMALLKKATEDRKGREHAEAVVA</sequence>
<reference evidence="1 2" key="1">
    <citation type="journal article" date="2010" name="Plant Cell">
        <title>The Chlorella variabilis NC64A genome reveals adaptation to photosymbiosis, coevolution with viruses, and cryptic sex.</title>
        <authorList>
            <person name="Blanc G."/>
            <person name="Duncan G."/>
            <person name="Agarkova I."/>
            <person name="Borodovsky M."/>
            <person name="Gurnon J."/>
            <person name="Kuo A."/>
            <person name="Lindquist E."/>
            <person name="Lucas S."/>
            <person name="Pangilinan J."/>
            <person name="Polle J."/>
            <person name="Salamov A."/>
            <person name="Terry A."/>
            <person name="Yamada T."/>
            <person name="Dunigan D.D."/>
            <person name="Grigoriev I.V."/>
            <person name="Claverie J.M."/>
            <person name="Van Etten J.L."/>
        </authorList>
    </citation>
    <scope>NUCLEOTIDE SEQUENCE [LARGE SCALE GENOMIC DNA]</scope>
    <source>
        <strain evidence="1 2">NC64A</strain>
    </source>
</reference>
<dbReference type="RefSeq" id="XP_005846811.1">
    <property type="nucleotide sequence ID" value="XM_005846749.1"/>
</dbReference>